<accession>A0ABQ6IQW5</accession>
<reference evidence="4" key="1">
    <citation type="journal article" date="2019" name="Int. J. Syst. Evol. Microbiol.">
        <title>The Global Catalogue of Microorganisms (GCM) 10K type strain sequencing project: providing services to taxonomists for standard genome sequencing and annotation.</title>
        <authorList>
            <consortium name="The Broad Institute Genomics Platform"/>
            <consortium name="The Broad Institute Genome Sequencing Center for Infectious Disease"/>
            <person name="Wu L."/>
            <person name="Ma J."/>
        </authorList>
    </citation>
    <scope>NUCLEOTIDE SEQUENCE [LARGE SCALE GENOMIC DNA]</scope>
    <source>
        <strain evidence="4">NBRC 113072</strain>
    </source>
</reference>
<dbReference type="EMBL" id="BSUO01000001">
    <property type="protein sequence ID" value="GMA39078.1"/>
    <property type="molecule type" value="Genomic_DNA"/>
</dbReference>
<evidence type="ECO:0000313" key="4">
    <source>
        <dbReference type="Proteomes" id="UP001157126"/>
    </source>
</evidence>
<feature type="domain" description="DUF8185" evidence="2">
    <location>
        <begin position="118"/>
        <end position="206"/>
    </location>
</feature>
<sequence>MSGTDGHVTLVDAEDVADLGTFLARARRLDASAVRLHAQGAVLAVTVCAMEGHGLMGEGTVLGLRAFALAEPASCDVVVGIDAVQDRLARLRSADSPGPQRVALPPVPVIVPWAGLAPPRSGWEPRGQLAGELVAQVAQDGIAEVASVKDPATRDAVWHRALPDSGVPSGAALAVHALGFTAPQVQIFGHGRWWRLSTPSGHVLCR</sequence>
<evidence type="ECO:0000259" key="1">
    <source>
        <dbReference type="Pfam" id="PF26035"/>
    </source>
</evidence>
<gene>
    <name evidence="3" type="ORF">GCM10025883_11230</name>
</gene>
<evidence type="ECO:0000313" key="3">
    <source>
        <dbReference type="EMBL" id="GMA39078.1"/>
    </source>
</evidence>
<organism evidence="3 4">
    <name type="scientific">Mobilicoccus caccae</name>
    <dbReference type="NCBI Taxonomy" id="1859295"/>
    <lineage>
        <taxon>Bacteria</taxon>
        <taxon>Bacillati</taxon>
        <taxon>Actinomycetota</taxon>
        <taxon>Actinomycetes</taxon>
        <taxon>Micrococcales</taxon>
        <taxon>Dermatophilaceae</taxon>
        <taxon>Mobilicoccus</taxon>
    </lineage>
</organism>
<dbReference type="InterPro" id="IPR058498">
    <property type="entry name" value="DUF8185"/>
</dbReference>
<dbReference type="Proteomes" id="UP001157126">
    <property type="component" value="Unassembled WGS sequence"/>
</dbReference>
<dbReference type="InterPro" id="IPR058323">
    <property type="entry name" value="DUF8010"/>
</dbReference>
<dbReference type="Pfam" id="PF26035">
    <property type="entry name" value="DUF8010"/>
    <property type="match status" value="1"/>
</dbReference>
<proteinExistence type="predicted"/>
<name>A0ABQ6IQW5_9MICO</name>
<dbReference type="Pfam" id="PF26572">
    <property type="entry name" value="DUF8185"/>
    <property type="match status" value="1"/>
</dbReference>
<protein>
    <submittedName>
        <fullName evidence="3">Uncharacterized protein</fullName>
    </submittedName>
</protein>
<keyword evidence="4" id="KW-1185">Reference proteome</keyword>
<comment type="caution">
    <text evidence="3">The sequence shown here is derived from an EMBL/GenBank/DDBJ whole genome shotgun (WGS) entry which is preliminary data.</text>
</comment>
<feature type="domain" description="DUF8010" evidence="1">
    <location>
        <begin position="7"/>
        <end position="94"/>
    </location>
</feature>
<dbReference type="RefSeq" id="WP_284303067.1">
    <property type="nucleotide sequence ID" value="NZ_BSUO01000001.1"/>
</dbReference>
<evidence type="ECO:0000259" key="2">
    <source>
        <dbReference type="Pfam" id="PF26572"/>
    </source>
</evidence>